<evidence type="ECO:0000313" key="1">
    <source>
        <dbReference type="EMBL" id="KAJ8126050.1"/>
    </source>
</evidence>
<sequence length="372" mass="40561">MVSQHIIPYWIASVASSINSPIPEDEIHETPSRKRARLHRDEVSATDTFLLPYNISQTSPGSNTELPLSTARKRDRDGQDQGANDDKDLDFTPEPNPRQPFRGLSNSPTKRQRTSVKSLANLARLEKPVHIVPLSQPPSLPADVRSLHSAIRHAAGHKVGIIPSRVSDNVVKLHGDIPLHSIRQPDQTAVMDSDAERIQTELCRIVDASADSIQGKRLESAWNHYVHTPILNLVFGSSLYDATRDAQKTVVARYEAVMGATIAGEAIPLVQPSTAGEPNFACSVSLNTSVSESDQSTGVEELIRTKVLESYGPPPHHKSTSVSSCCCLLSELLYAPTNTGEVVICPAPSLQEPDVRSGRQTVRESNRLVAGY</sequence>
<name>A0ACC2JF17_9PEZI</name>
<protein>
    <submittedName>
        <fullName evidence="1">Uncharacterized protein</fullName>
    </submittedName>
</protein>
<gene>
    <name evidence="1" type="ORF">O1611_g7589</name>
</gene>
<comment type="caution">
    <text evidence="1">The sequence shown here is derived from an EMBL/GenBank/DDBJ whole genome shotgun (WGS) entry which is preliminary data.</text>
</comment>
<accession>A0ACC2JF17</accession>
<proteinExistence type="predicted"/>
<dbReference type="Proteomes" id="UP001153332">
    <property type="component" value="Unassembled WGS sequence"/>
</dbReference>
<dbReference type="EMBL" id="JAPUUL010002050">
    <property type="protein sequence ID" value="KAJ8126050.1"/>
    <property type="molecule type" value="Genomic_DNA"/>
</dbReference>
<reference evidence="1" key="1">
    <citation type="submission" date="2022-12" db="EMBL/GenBank/DDBJ databases">
        <title>Genome Sequence of Lasiodiplodia mahajangana.</title>
        <authorList>
            <person name="Buettner E."/>
        </authorList>
    </citation>
    <scope>NUCLEOTIDE SEQUENCE</scope>
    <source>
        <strain evidence="1">VT137</strain>
    </source>
</reference>
<evidence type="ECO:0000313" key="2">
    <source>
        <dbReference type="Proteomes" id="UP001153332"/>
    </source>
</evidence>
<organism evidence="1 2">
    <name type="scientific">Lasiodiplodia mahajangana</name>
    <dbReference type="NCBI Taxonomy" id="1108764"/>
    <lineage>
        <taxon>Eukaryota</taxon>
        <taxon>Fungi</taxon>
        <taxon>Dikarya</taxon>
        <taxon>Ascomycota</taxon>
        <taxon>Pezizomycotina</taxon>
        <taxon>Dothideomycetes</taxon>
        <taxon>Dothideomycetes incertae sedis</taxon>
        <taxon>Botryosphaeriales</taxon>
        <taxon>Botryosphaeriaceae</taxon>
        <taxon>Lasiodiplodia</taxon>
    </lineage>
</organism>
<keyword evidence="2" id="KW-1185">Reference proteome</keyword>